<organism evidence="1 2">
    <name type="scientific">Streptomyces candidus</name>
    <dbReference type="NCBI Taxonomy" id="67283"/>
    <lineage>
        <taxon>Bacteria</taxon>
        <taxon>Bacillati</taxon>
        <taxon>Actinomycetota</taxon>
        <taxon>Actinomycetes</taxon>
        <taxon>Kitasatosporales</taxon>
        <taxon>Streptomycetaceae</taxon>
        <taxon>Streptomyces</taxon>
    </lineage>
</organism>
<evidence type="ECO:0000313" key="2">
    <source>
        <dbReference type="Proteomes" id="UP000540423"/>
    </source>
</evidence>
<sequence length="31" mass="3679">MTGTPHPRYGPYRSYDPYLSYNPMFLPEGDR</sequence>
<protein>
    <submittedName>
        <fullName evidence="1">Uncharacterized protein</fullName>
    </submittedName>
</protein>
<dbReference type="EMBL" id="JACHEM010000010">
    <property type="protein sequence ID" value="MBB6437586.1"/>
    <property type="molecule type" value="Genomic_DNA"/>
</dbReference>
<gene>
    <name evidence="1" type="ORF">HNQ79_004087</name>
</gene>
<keyword evidence="2" id="KW-1185">Reference proteome</keyword>
<name>A0A7X0HH76_9ACTN</name>
<reference evidence="1 2" key="1">
    <citation type="submission" date="2020-08" db="EMBL/GenBank/DDBJ databases">
        <title>Genomic Encyclopedia of Type Strains, Phase IV (KMG-IV): sequencing the most valuable type-strain genomes for metagenomic binning, comparative biology and taxonomic classification.</title>
        <authorList>
            <person name="Goeker M."/>
        </authorList>
    </citation>
    <scope>NUCLEOTIDE SEQUENCE [LARGE SCALE GENOMIC DNA]</scope>
    <source>
        <strain evidence="1 2">DSM 40141</strain>
    </source>
</reference>
<accession>A0A7X0HH76</accession>
<evidence type="ECO:0000313" key="1">
    <source>
        <dbReference type="EMBL" id="MBB6437586.1"/>
    </source>
</evidence>
<comment type="caution">
    <text evidence="1">The sequence shown here is derived from an EMBL/GenBank/DDBJ whole genome shotgun (WGS) entry which is preliminary data.</text>
</comment>
<proteinExistence type="predicted"/>
<dbReference type="AlphaFoldDB" id="A0A7X0HH76"/>
<dbReference type="Proteomes" id="UP000540423">
    <property type="component" value="Unassembled WGS sequence"/>
</dbReference>